<dbReference type="RefSeq" id="XP_020082684.1">
    <property type="nucleotide sequence ID" value="XM_020227095.1"/>
</dbReference>
<feature type="region of interest" description="Disordered" evidence="1">
    <location>
        <begin position="1"/>
        <end position="43"/>
    </location>
</feature>
<dbReference type="Proteomes" id="UP000515123">
    <property type="component" value="Unplaced"/>
</dbReference>
<dbReference type="PANTHER" id="PTHR33132:SF135">
    <property type="entry name" value="OS02G0799700 PROTEIN"/>
    <property type="match status" value="1"/>
</dbReference>
<dbReference type="OrthoDB" id="1725909at2759"/>
<dbReference type="PANTHER" id="PTHR33132">
    <property type="entry name" value="OSJNBB0118P14.9 PROTEIN"/>
    <property type="match status" value="1"/>
</dbReference>
<reference evidence="2" key="1">
    <citation type="journal article" date="2015" name="Nat. Genet.">
        <title>The pineapple genome and the evolution of CAM photosynthesis.</title>
        <authorList>
            <person name="Ming R."/>
            <person name="VanBuren R."/>
            <person name="Wai C.M."/>
            <person name="Tang H."/>
            <person name="Schatz M.C."/>
            <person name="Bowers J.E."/>
            <person name="Lyons E."/>
            <person name="Wang M.L."/>
            <person name="Chen J."/>
            <person name="Biggers E."/>
            <person name="Zhang J."/>
            <person name="Huang L."/>
            <person name="Zhang L."/>
            <person name="Miao W."/>
            <person name="Zhang J."/>
            <person name="Ye Z."/>
            <person name="Miao C."/>
            <person name="Lin Z."/>
            <person name="Wang H."/>
            <person name="Zhou H."/>
            <person name="Yim W.C."/>
            <person name="Priest H.D."/>
            <person name="Zheng C."/>
            <person name="Woodhouse M."/>
            <person name="Edger P.P."/>
            <person name="Guyot R."/>
            <person name="Guo H.B."/>
            <person name="Guo H."/>
            <person name="Zheng G."/>
            <person name="Singh R."/>
            <person name="Sharma A."/>
            <person name="Min X."/>
            <person name="Zheng Y."/>
            <person name="Lee H."/>
            <person name="Gurtowski J."/>
            <person name="Sedlazeck F.J."/>
            <person name="Harkess A."/>
            <person name="McKain M.R."/>
            <person name="Liao Z."/>
            <person name="Fang J."/>
            <person name="Liu J."/>
            <person name="Zhang X."/>
            <person name="Zhang Q."/>
            <person name="Hu W."/>
            <person name="Qin Y."/>
            <person name="Wang K."/>
            <person name="Chen L.Y."/>
            <person name="Shirley N."/>
            <person name="Lin Y.R."/>
            <person name="Liu L.Y."/>
            <person name="Hernandez A.G."/>
            <person name="Wright C.L."/>
            <person name="Bulone V."/>
            <person name="Tuskan G.A."/>
            <person name="Heath K."/>
            <person name="Zee F."/>
            <person name="Moore P.H."/>
            <person name="Sunkar R."/>
            <person name="Leebens-Mack J.H."/>
            <person name="Mockler T."/>
            <person name="Bennetzen J.L."/>
            <person name="Freeling M."/>
            <person name="Sankoff D."/>
            <person name="Paterson A.H."/>
            <person name="Zhu X."/>
            <person name="Yang X."/>
            <person name="Smith J.A."/>
            <person name="Cushman J.C."/>
            <person name="Paull R.E."/>
            <person name="Yu Q."/>
        </authorList>
    </citation>
    <scope>NUCLEOTIDE SEQUENCE [LARGE SCALE GENOMIC DNA]</scope>
    <source>
        <strain evidence="2">cv. F153</strain>
    </source>
</reference>
<feature type="compositionally biased region" description="Low complexity" evidence="1">
    <location>
        <begin position="22"/>
        <end position="31"/>
    </location>
</feature>
<keyword evidence="2" id="KW-1185">Reference proteome</keyword>
<evidence type="ECO:0000313" key="2">
    <source>
        <dbReference type="Proteomes" id="UP000515123"/>
    </source>
</evidence>
<name>A0A6P5EGV4_ANACO</name>
<dbReference type="GeneID" id="109706317"/>
<dbReference type="AlphaFoldDB" id="A0A6P5EGV4"/>
<reference evidence="3" key="2">
    <citation type="submission" date="2025-08" db="UniProtKB">
        <authorList>
            <consortium name="RefSeq"/>
        </authorList>
    </citation>
    <scope>IDENTIFICATION</scope>
    <source>
        <tissue evidence="3">Leaf</tissue>
    </source>
</reference>
<accession>A0A6P5EGV4</accession>
<proteinExistence type="predicted"/>
<evidence type="ECO:0000256" key="1">
    <source>
        <dbReference type="SAM" id="MobiDB-lite"/>
    </source>
</evidence>
<gene>
    <name evidence="3" type="primary">LOC109706317</name>
</gene>
<evidence type="ECO:0000313" key="3">
    <source>
        <dbReference type="RefSeq" id="XP_020082684.1"/>
    </source>
</evidence>
<feature type="region of interest" description="Disordered" evidence="1">
    <location>
        <begin position="187"/>
        <end position="217"/>
    </location>
</feature>
<protein>
    <submittedName>
        <fullName evidence="3">Uncharacterized protein LOC109706317</fullName>
    </submittedName>
</protein>
<sequence length="217" mass="22235">MAVLSRTRSGGPILSGGAESLRPSSSPTTRAPSPPPFASSSASAFASSSSAGAASFVSSSSGASFFRRPVSPTRIHLLVPPRSAPHPARSVSVAERHLNRRRGGGDGAGAAHPKTCLCSPTTHPGSFRCSLHKGYAVPPHGGGGGGGRGGSVSAQLNMRRSAMANSLVRIGAVEGEWVRRALTAPIRPSSHQLRRRAAYQPRPSRLSTMSAAEGADL</sequence>
<organism evidence="2 3">
    <name type="scientific">Ananas comosus</name>
    <name type="common">Pineapple</name>
    <name type="synonym">Ananas ananas</name>
    <dbReference type="NCBI Taxonomy" id="4615"/>
    <lineage>
        <taxon>Eukaryota</taxon>
        <taxon>Viridiplantae</taxon>
        <taxon>Streptophyta</taxon>
        <taxon>Embryophyta</taxon>
        <taxon>Tracheophyta</taxon>
        <taxon>Spermatophyta</taxon>
        <taxon>Magnoliopsida</taxon>
        <taxon>Liliopsida</taxon>
        <taxon>Poales</taxon>
        <taxon>Bromeliaceae</taxon>
        <taxon>Bromelioideae</taxon>
        <taxon>Ananas</taxon>
    </lineage>
</organism>